<comment type="caution">
    <text evidence="1">The sequence shown here is derived from an EMBL/GenBank/DDBJ whole genome shotgun (WGS) entry which is preliminary data.</text>
</comment>
<dbReference type="EMBL" id="JBGFUD010003367">
    <property type="protein sequence ID" value="MFH4978643.1"/>
    <property type="molecule type" value="Genomic_DNA"/>
</dbReference>
<keyword evidence="2" id="KW-1185">Reference proteome</keyword>
<accession>A0ABD6ENT4</accession>
<name>A0ABD6ENT4_9BILA</name>
<dbReference type="Proteomes" id="UP001608902">
    <property type="component" value="Unassembled WGS sequence"/>
</dbReference>
<organism evidence="1 2">
    <name type="scientific">Gnathostoma spinigerum</name>
    <dbReference type="NCBI Taxonomy" id="75299"/>
    <lineage>
        <taxon>Eukaryota</taxon>
        <taxon>Metazoa</taxon>
        <taxon>Ecdysozoa</taxon>
        <taxon>Nematoda</taxon>
        <taxon>Chromadorea</taxon>
        <taxon>Rhabditida</taxon>
        <taxon>Spirurina</taxon>
        <taxon>Gnathostomatomorpha</taxon>
        <taxon>Gnathostomatoidea</taxon>
        <taxon>Gnathostomatidae</taxon>
        <taxon>Gnathostoma</taxon>
    </lineage>
</organism>
<protein>
    <submittedName>
        <fullName evidence="1">Uncharacterized protein</fullName>
    </submittedName>
</protein>
<gene>
    <name evidence="1" type="ORF">AB6A40_005352</name>
</gene>
<proteinExistence type="predicted"/>
<dbReference type="AlphaFoldDB" id="A0ABD6ENT4"/>
<evidence type="ECO:0000313" key="1">
    <source>
        <dbReference type="EMBL" id="MFH4978643.1"/>
    </source>
</evidence>
<reference evidence="1 2" key="1">
    <citation type="submission" date="2024-08" db="EMBL/GenBank/DDBJ databases">
        <title>Gnathostoma spinigerum genome.</title>
        <authorList>
            <person name="Gonzalez-Bertolin B."/>
            <person name="Monzon S."/>
            <person name="Zaballos A."/>
            <person name="Jimenez P."/>
            <person name="Dekumyoy P."/>
            <person name="Varona S."/>
            <person name="Cuesta I."/>
            <person name="Sumanam S."/>
            <person name="Adisakwattana P."/>
            <person name="Gasser R.B."/>
            <person name="Hernandez-Gonzalez A."/>
            <person name="Young N.D."/>
            <person name="Perteguer M.J."/>
        </authorList>
    </citation>
    <scope>NUCLEOTIDE SEQUENCE [LARGE SCALE GENOMIC DNA]</scope>
    <source>
        <strain evidence="1">AL3</strain>
        <tissue evidence="1">Liver</tissue>
    </source>
</reference>
<sequence length="111" mass="12529">MLEGNKKPRFVHPKTINIGCRHSITLPSICRTQIPLSTICPNARHHCIVDSSADDPQRHVTAIIHIIRSVGFLHKFMADVGLNFDHLFYSGSFHLPPNSIRQAMSQLVKHL</sequence>
<evidence type="ECO:0000313" key="2">
    <source>
        <dbReference type="Proteomes" id="UP001608902"/>
    </source>
</evidence>